<dbReference type="InterPro" id="IPR034718">
    <property type="entry name" value="RlpA"/>
</dbReference>
<dbReference type="PANTHER" id="PTHR34183">
    <property type="entry name" value="ENDOLYTIC PEPTIDOGLYCAN TRANSGLYCOSYLASE RLPA"/>
    <property type="match status" value="1"/>
</dbReference>
<dbReference type="GO" id="GO:0071555">
    <property type="term" value="P:cell wall organization"/>
    <property type="evidence" value="ECO:0007669"/>
    <property type="project" value="UniProtKB-KW"/>
</dbReference>
<dbReference type="EC" id="4.2.2.-" evidence="4"/>
<dbReference type="EMBL" id="CP001614">
    <property type="protein sequence ID" value="ACR14200.1"/>
    <property type="molecule type" value="Genomic_DNA"/>
</dbReference>
<dbReference type="Gene3D" id="3.30.70.1070">
    <property type="entry name" value="Sporulation related repeat"/>
    <property type="match status" value="1"/>
</dbReference>
<dbReference type="GO" id="GO:0008932">
    <property type="term" value="F:lytic endotransglycosylase activity"/>
    <property type="evidence" value="ECO:0007669"/>
    <property type="project" value="UniProtKB-UniRule"/>
</dbReference>
<dbReference type="RefSeq" id="WP_015820316.1">
    <property type="nucleotide sequence ID" value="NC_012997.1"/>
</dbReference>
<comment type="subcellular location">
    <subcellularLocation>
        <location evidence="4">Cell membrane</location>
        <topology evidence="4">Lipid-anchor</topology>
    </subcellularLocation>
</comment>
<keyword evidence="4" id="KW-0564">Palmitate</keyword>
<keyword evidence="8" id="KW-1185">Reference proteome</keyword>
<keyword evidence="4 7" id="KW-0449">Lipoprotein</keyword>
<dbReference type="GO" id="GO:0000270">
    <property type="term" value="P:peptidoglycan metabolic process"/>
    <property type="evidence" value="ECO:0007669"/>
    <property type="project" value="UniProtKB-UniRule"/>
</dbReference>
<evidence type="ECO:0000256" key="5">
    <source>
        <dbReference type="RuleBase" id="RU003495"/>
    </source>
</evidence>
<dbReference type="PANTHER" id="PTHR34183:SF1">
    <property type="entry name" value="ENDOLYTIC PEPTIDOGLYCAN TRANSGLYCOSYLASE RLPA"/>
    <property type="match status" value="1"/>
</dbReference>
<dbReference type="GO" id="GO:0009279">
    <property type="term" value="C:cell outer membrane"/>
    <property type="evidence" value="ECO:0007669"/>
    <property type="project" value="TreeGrafter"/>
</dbReference>
<dbReference type="InterPro" id="IPR036680">
    <property type="entry name" value="SPOR-like_sf"/>
</dbReference>
<keyword evidence="3 4" id="KW-0961">Cell wall biogenesis/degradation</keyword>
<accession>C5BNN6</accession>
<dbReference type="SUPFAM" id="SSF50685">
    <property type="entry name" value="Barwin-like endoglucanases"/>
    <property type="match status" value="1"/>
</dbReference>
<evidence type="ECO:0000256" key="3">
    <source>
        <dbReference type="ARBA" id="ARBA00023316"/>
    </source>
</evidence>
<proteinExistence type="inferred from homology"/>
<dbReference type="KEGG" id="ttu:TERTU_0606"/>
<evidence type="ECO:0000313" key="7">
    <source>
        <dbReference type="EMBL" id="ACR14200.1"/>
    </source>
</evidence>
<dbReference type="HOGENOM" id="CLU_042923_3_2_6"/>
<evidence type="ECO:0000256" key="2">
    <source>
        <dbReference type="ARBA" id="ARBA00023239"/>
    </source>
</evidence>
<comment type="similarity">
    <text evidence="4 5">Belongs to the RlpA family.</text>
</comment>
<dbReference type="GO" id="GO:0042834">
    <property type="term" value="F:peptidoglycan binding"/>
    <property type="evidence" value="ECO:0007669"/>
    <property type="project" value="InterPro"/>
</dbReference>
<keyword evidence="4" id="KW-0472">Membrane</keyword>
<dbReference type="Pfam" id="PF03330">
    <property type="entry name" value="DPBB_1"/>
    <property type="match status" value="1"/>
</dbReference>
<dbReference type="FunFam" id="2.40.40.10:FF:000003">
    <property type="entry name" value="Endolytic peptidoglycan transglycosylase RlpA"/>
    <property type="match status" value="1"/>
</dbReference>
<dbReference type="STRING" id="377629.TERTU_0606"/>
<dbReference type="InterPro" id="IPR007730">
    <property type="entry name" value="SPOR-like_dom"/>
</dbReference>
<evidence type="ECO:0000313" key="8">
    <source>
        <dbReference type="Proteomes" id="UP000009080"/>
    </source>
</evidence>
<keyword evidence="4" id="KW-1003">Cell membrane</keyword>
<dbReference type="InterPro" id="IPR036908">
    <property type="entry name" value="RlpA-like_sf"/>
</dbReference>
<evidence type="ECO:0000259" key="6">
    <source>
        <dbReference type="PROSITE" id="PS51724"/>
    </source>
</evidence>
<dbReference type="eggNOG" id="COG0797">
    <property type="taxonomic scope" value="Bacteria"/>
</dbReference>
<dbReference type="PROSITE" id="PS51257">
    <property type="entry name" value="PROKAR_LIPOPROTEIN"/>
    <property type="match status" value="1"/>
</dbReference>
<dbReference type="Gene3D" id="2.40.40.10">
    <property type="entry name" value="RlpA-like domain"/>
    <property type="match status" value="1"/>
</dbReference>
<dbReference type="GO" id="GO:0005886">
    <property type="term" value="C:plasma membrane"/>
    <property type="evidence" value="ECO:0007669"/>
    <property type="project" value="UniProtKB-SubCell"/>
</dbReference>
<dbReference type="CDD" id="cd22268">
    <property type="entry name" value="DPBB_RlpA-like"/>
    <property type="match status" value="1"/>
</dbReference>
<gene>
    <name evidence="4 7" type="primary">rlpA</name>
    <name evidence="7" type="ordered locus">TERTU_0606</name>
</gene>
<protein>
    <recommendedName>
        <fullName evidence="4">Endolytic peptidoglycan transglycosylase RlpA</fullName>
        <ecNumber evidence="4">4.2.2.-</ecNumber>
    </recommendedName>
</protein>
<comment type="function">
    <text evidence="4">Lytic transglycosylase with a strong preference for naked glycan strands that lack stem peptides.</text>
</comment>
<organism evidence="7 8">
    <name type="scientific">Teredinibacter turnerae (strain ATCC 39867 / T7901)</name>
    <dbReference type="NCBI Taxonomy" id="377629"/>
    <lineage>
        <taxon>Bacteria</taxon>
        <taxon>Pseudomonadati</taxon>
        <taxon>Pseudomonadota</taxon>
        <taxon>Gammaproteobacteria</taxon>
        <taxon>Cellvibrionales</taxon>
        <taxon>Cellvibrionaceae</taxon>
        <taxon>Teredinibacter</taxon>
    </lineage>
</organism>
<dbReference type="SUPFAM" id="SSF110997">
    <property type="entry name" value="Sporulation related repeat"/>
    <property type="match status" value="1"/>
</dbReference>
<dbReference type="InterPro" id="IPR009009">
    <property type="entry name" value="RlpA-like_DPBB"/>
</dbReference>
<dbReference type="Proteomes" id="UP000009080">
    <property type="component" value="Chromosome"/>
</dbReference>
<dbReference type="Pfam" id="PF05036">
    <property type="entry name" value="SPOR"/>
    <property type="match status" value="1"/>
</dbReference>
<evidence type="ECO:0000256" key="1">
    <source>
        <dbReference type="ARBA" id="ARBA00022729"/>
    </source>
</evidence>
<evidence type="ECO:0000256" key="4">
    <source>
        <dbReference type="HAMAP-Rule" id="MF_02071"/>
    </source>
</evidence>
<keyword evidence="2 4" id="KW-0456">Lyase</keyword>
<feature type="domain" description="SPOR" evidence="6">
    <location>
        <begin position="208"/>
        <end position="289"/>
    </location>
</feature>
<dbReference type="PROSITE" id="PS51724">
    <property type="entry name" value="SPOR"/>
    <property type="match status" value="1"/>
</dbReference>
<name>C5BNN6_TERTT</name>
<keyword evidence="1" id="KW-0732">Signal</keyword>
<dbReference type="InterPro" id="IPR012997">
    <property type="entry name" value="RplA"/>
</dbReference>
<dbReference type="NCBIfam" id="TIGR00413">
    <property type="entry name" value="rlpA"/>
    <property type="match status" value="1"/>
</dbReference>
<dbReference type="HAMAP" id="MF_02071">
    <property type="entry name" value="RlpA"/>
    <property type="match status" value="1"/>
</dbReference>
<dbReference type="AlphaFoldDB" id="C5BNN6"/>
<reference evidence="7 8" key="1">
    <citation type="journal article" date="2009" name="PLoS ONE">
        <title>The complete genome of Teredinibacter turnerae T7901: an intracellular endosymbiont of marine wood-boring bivalves (shipworms).</title>
        <authorList>
            <person name="Yang J.C."/>
            <person name="Madupu R."/>
            <person name="Durkin A.S."/>
            <person name="Ekborg N.A."/>
            <person name="Pedamallu C.S."/>
            <person name="Hostetler J.B."/>
            <person name="Radune D."/>
            <person name="Toms B.S."/>
            <person name="Henrissat B."/>
            <person name="Coutinho P.M."/>
            <person name="Schwarz S."/>
            <person name="Field L."/>
            <person name="Trindade-Silva A.E."/>
            <person name="Soares C.A.G."/>
            <person name="Elshahawi S."/>
            <person name="Hanora A."/>
            <person name="Schmidt E.W."/>
            <person name="Haygood M.G."/>
            <person name="Posfai J."/>
            <person name="Benner J."/>
            <person name="Madinger C."/>
            <person name="Nove J."/>
            <person name="Anton B."/>
            <person name="Chaudhary K."/>
            <person name="Foster J."/>
            <person name="Holman A."/>
            <person name="Kumar S."/>
            <person name="Lessard P.A."/>
            <person name="Luyten Y.A."/>
            <person name="Slatko B."/>
            <person name="Wood N."/>
            <person name="Wu B."/>
            <person name="Teplitski M."/>
            <person name="Mougous J.D."/>
            <person name="Ward N."/>
            <person name="Eisen J.A."/>
            <person name="Badger J.H."/>
            <person name="Distel D.L."/>
        </authorList>
    </citation>
    <scope>NUCLEOTIDE SEQUENCE [LARGE SCALE GENOMIC DNA]</scope>
    <source>
        <strain evidence="8">ATCC 39867 / T7901</strain>
    </source>
</reference>
<dbReference type="OrthoDB" id="9779128at2"/>
<sequence length="289" mass="31564">MTYSLRAAVVVVISILVFVAGCEAPSRYQQKHDSGPSQPLRVDHIPDAVPQVELRTAAGNKSPYTVNGKTYWVATNPTGYREEGMASWYGLKFHGHKTSNGEIYDMYGMTAAHKTLPIPSYVRVTNKDNGRVVIVRVNDRGPFHDGRVIDLTYAAAKKLDIVDSGTGRVVVEYIDPLTYQPLQNTPAPVLVSGDQQPAAPAPANSNGYQLPENTFLQVGAFSQISGAQALQTTIRKLTPYPVTILEPQATAKPALYRVRIGPLRDNFDLQALRAKIAAEGLPEPHVVYP</sequence>